<name>A0AC61MPC7_9FIRM</name>
<reference evidence="1 2" key="1">
    <citation type="journal article" date="2022" name="Int. J. Syst. Evol. Microbiol.">
        <title>Miniphocaeibacter halophilus sp. nov., an ammonium-tolerant acetate-producing bacterium isolated from a biogas system.</title>
        <authorList>
            <person name="Schnurer A."/>
            <person name="Singh A."/>
            <person name="Bi S."/>
            <person name="Qiao W."/>
            <person name="Westerholm M."/>
        </authorList>
    </citation>
    <scope>NUCLEOTIDE SEQUENCE [LARGE SCALE GENOMIC DNA]</scope>
    <source>
        <strain evidence="1 2">AMB_01</strain>
    </source>
</reference>
<evidence type="ECO:0000313" key="2">
    <source>
        <dbReference type="Proteomes" id="UP000595814"/>
    </source>
</evidence>
<protein>
    <submittedName>
        <fullName evidence="1">Lipoyl synthase</fullName>
        <ecNumber evidence="1">2.8.1.8</ecNumber>
    </submittedName>
</protein>
<accession>A0AC61MPC7</accession>
<sequence length="281" mass="32027">MKIKRKPEWMKLKIQGGGNTAEVKHLLDDLNLNTVCTHANCPNKMECYERRTATFMILGSVCTRNCKFCDVTHGKPDPVNEQEPKNLAEAVRRLNLKHAVITSVDRDDLEDGGAKQFRDVIREIRALTPGVTVEVLIPDLKGKEELMDIIYDEKPDVLNHNIEVVPELYDKIMPGSNFERSLKVLDYAKKKGLVTKTGIMVGLGETEEQMINTFKRLREIDVNMITIGQYLQPSLEHAELKEYVTPEQFKKYEDLAYEMGFLKVASGPFVRSSYHAEAIKL</sequence>
<dbReference type="EC" id="2.8.1.8" evidence="1"/>
<dbReference type="Proteomes" id="UP000595814">
    <property type="component" value="Chromosome"/>
</dbReference>
<keyword evidence="1" id="KW-0808">Transferase</keyword>
<gene>
    <name evidence="1" type="primary">lipA</name>
    <name evidence="1" type="ORF">JFY71_06550</name>
</gene>
<dbReference type="EMBL" id="CP066744">
    <property type="protein sequence ID" value="QQK07003.1"/>
    <property type="molecule type" value="Genomic_DNA"/>
</dbReference>
<evidence type="ECO:0000313" key="1">
    <source>
        <dbReference type="EMBL" id="QQK07003.1"/>
    </source>
</evidence>
<organism evidence="1 2">
    <name type="scientific">Miniphocaeibacter halophilus</name>
    <dbReference type="NCBI Taxonomy" id="2931922"/>
    <lineage>
        <taxon>Bacteria</taxon>
        <taxon>Bacillati</taxon>
        <taxon>Bacillota</taxon>
        <taxon>Tissierellia</taxon>
        <taxon>Tissierellales</taxon>
        <taxon>Peptoniphilaceae</taxon>
        <taxon>Miniphocaeibacter</taxon>
    </lineage>
</organism>
<keyword evidence="2" id="KW-1185">Reference proteome</keyword>
<proteinExistence type="predicted"/>